<dbReference type="Pfam" id="PF00441">
    <property type="entry name" value="Acyl-CoA_dh_1"/>
    <property type="match status" value="2"/>
</dbReference>
<feature type="domain" description="Acyl-CoA dehydrogenase/oxidase C-terminal" evidence="6">
    <location>
        <begin position="589"/>
        <end position="742"/>
    </location>
</feature>
<dbReference type="FunFam" id="2.40.110.10:FF:000011">
    <property type="entry name" value="Acyl-CoA dehydrogenase FadE34"/>
    <property type="match status" value="1"/>
</dbReference>
<dbReference type="Proteomes" id="UP000317344">
    <property type="component" value="Chromosome"/>
</dbReference>
<dbReference type="Pfam" id="PF02771">
    <property type="entry name" value="Acyl-CoA_dh_N"/>
    <property type="match status" value="2"/>
</dbReference>
<feature type="domain" description="Acyl-CoA dehydrogenase/oxidase C-terminal" evidence="6">
    <location>
        <begin position="221"/>
        <end position="344"/>
    </location>
</feature>
<feature type="domain" description="Acyl-CoA dehydrogenase/oxidase N-terminal" evidence="8">
    <location>
        <begin position="7"/>
        <end position="91"/>
    </location>
</feature>
<dbReference type="AlphaFoldDB" id="A0A516WZE6"/>
<dbReference type="InterPro" id="IPR046373">
    <property type="entry name" value="Acyl-CoA_Oxase/DH_mid-dom_sf"/>
</dbReference>
<keyword evidence="10" id="KW-1185">Reference proteome</keyword>
<evidence type="ECO:0000313" key="10">
    <source>
        <dbReference type="Proteomes" id="UP000317344"/>
    </source>
</evidence>
<keyword evidence="3" id="KW-0285">Flavoprotein</keyword>
<dbReference type="InterPro" id="IPR006091">
    <property type="entry name" value="Acyl-CoA_Oxase/DH_mid-dom"/>
</dbReference>
<evidence type="ECO:0000256" key="1">
    <source>
        <dbReference type="ARBA" id="ARBA00001974"/>
    </source>
</evidence>
<proteinExistence type="inferred from homology"/>
<name>A0A516WZE6_9ACTN</name>
<dbReference type="Gene3D" id="2.40.110.10">
    <property type="entry name" value="Butyryl-CoA Dehydrogenase, subunit A, domain 2"/>
    <property type="match status" value="1"/>
</dbReference>
<reference evidence="9 10" key="1">
    <citation type="submission" date="2019-07" db="EMBL/GenBank/DDBJ databases">
        <title>Tomitella cavernea sp. nov., an actinomycete isolated from soil.</title>
        <authorList>
            <person name="Cheng J."/>
        </authorList>
    </citation>
    <scope>NUCLEOTIDE SEQUENCE [LARGE SCALE GENOMIC DNA]</scope>
    <source>
        <strain evidence="9 10">HY188</strain>
    </source>
</reference>
<dbReference type="GO" id="GO:0016627">
    <property type="term" value="F:oxidoreductase activity, acting on the CH-CH group of donors"/>
    <property type="evidence" value="ECO:0007669"/>
    <property type="project" value="InterPro"/>
</dbReference>
<evidence type="ECO:0000313" key="9">
    <source>
        <dbReference type="EMBL" id="QDQ96127.1"/>
    </source>
</evidence>
<dbReference type="InterPro" id="IPR009100">
    <property type="entry name" value="AcylCoA_DH/oxidase_NM_dom_sf"/>
</dbReference>
<dbReference type="SUPFAM" id="SSF47203">
    <property type="entry name" value="Acyl-CoA dehydrogenase C-terminal domain-like"/>
    <property type="match status" value="2"/>
</dbReference>
<evidence type="ECO:0000259" key="6">
    <source>
        <dbReference type="Pfam" id="PF00441"/>
    </source>
</evidence>
<reference evidence="9 10" key="2">
    <citation type="submission" date="2019-07" db="EMBL/GenBank/DDBJ databases">
        <authorList>
            <person name="Huang Y."/>
        </authorList>
    </citation>
    <scope>NUCLEOTIDE SEQUENCE [LARGE SCALE GENOMIC DNA]</scope>
    <source>
        <strain evidence="9 10">HY188</strain>
    </source>
</reference>
<keyword evidence="4" id="KW-0274">FAD</keyword>
<dbReference type="PANTHER" id="PTHR43292:SF4">
    <property type="entry name" value="ACYL-COA DEHYDROGENASE FADE34"/>
    <property type="match status" value="1"/>
</dbReference>
<sequence length="746" mass="77855">MALALDDDRKALAESVAAFAARAGGPAEARADFARFAAGGRPSVWEGLCAQGLHAIHIPEAYGGDGAGIAELAVVIEQLGRALLPGPFLPTAYAGAVLAFAAAPSDAADRALRALAGGATAAVCAGGSLTARAVDGGWEIDGASEPSLGLPGADVVLLRAAEGNGHRWFRVTPPAGAVEAAKGVDLTRAIGTLTLDGHRVAGADAVPGVDDGDAEWARAVLFAAEASGIATWCLDTAVDHVRTREQFGRPVGSFQAVQHKAAMMLVRSEIACAAAWDAARAADQDSGQRAITAAQAAVASLGGAVDNALEGIALLGGVGYTWEHDAHLYQRRAVSIAALAGSTDRWADRLGELTLADAERDFTFVGPDALPELRARVGAVLDATPGVRRVDRDSVRWGSARGDAARTALADAGLVAPHFPEPYGLGAGPEEQAVIAQEFAARGLSQPSMIIGEWVLPTLLEHGSEVQRKRFLGPSLRGEIVWCQLFSEPGAGSDLAGLSTAARRTEGGWLLRGQKVWNSYAHEADWGVCLARTDPSAPKHRGISYFLVDMRSPGIEVRPLRQATGRAEFNEVFLDDVFVPDECLVGEPGEGWRLATMTLANERLRMGGAQGHGSSRRIRGIVAAGEHDCARADAVHALGLATSRELALNAMNLRGVLARVAGRSPGAEISVAKLYSAIAQRDGSRDLMRLLGPRAAVHDHPPGAVPDDALDDHATDHLGLPAILFGGGTIEIQLNVIARRVLRLPQ</sequence>
<keyword evidence="5" id="KW-0560">Oxidoreductase</keyword>
<evidence type="ECO:0000259" key="8">
    <source>
        <dbReference type="Pfam" id="PF02771"/>
    </source>
</evidence>
<dbReference type="KEGG" id="toy:FO059_00670"/>
<dbReference type="GO" id="GO:0050660">
    <property type="term" value="F:flavin adenine dinucleotide binding"/>
    <property type="evidence" value="ECO:0007669"/>
    <property type="project" value="InterPro"/>
</dbReference>
<comment type="similarity">
    <text evidence="2">Belongs to the acyl-CoA dehydrogenase family.</text>
</comment>
<organism evidence="9 10">
    <name type="scientific">Tomitella fengzijianii</name>
    <dbReference type="NCBI Taxonomy" id="2597660"/>
    <lineage>
        <taxon>Bacteria</taxon>
        <taxon>Bacillati</taxon>
        <taxon>Actinomycetota</taxon>
        <taxon>Actinomycetes</taxon>
        <taxon>Mycobacteriales</taxon>
        <taxon>Tomitella</taxon>
    </lineage>
</organism>
<dbReference type="InterPro" id="IPR052161">
    <property type="entry name" value="Mycobact_Acyl-CoA_DH"/>
</dbReference>
<evidence type="ECO:0000259" key="7">
    <source>
        <dbReference type="Pfam" id="PF02770"/>
    </source>
</evidence>
<evidence type="ECO:0000256" key="4">
    <source>
        <dbReference type="ARBA" id="ARBA00022827"/>
    </source>
</evidence>
<evidence type="ECO:0000256" key="2">
    <source>
        <dbReference type="ARBA" id="ARBA00009347"/>
    </source>
</evidence>
<dbReference type="PANTHER" id="PTHR43292">
    <property type="entry name" value="ACYL-COA DEHYDROGENASE"/>
    <property type="match status" value="1"/>
</dbReference>
<evidence type="ECO:0000256" key="5">
    <source>
        <dbReference type="ARBA" id="ARBA00023002"/>
    </source>
</evidence>
<dbReference type="SUPFAM" id="SSF56645">
    <property type="entry name" value="Acyl-CoA dehydrogenase NM domain-like"/>
    <property type="match status" value="2"/>
</dbReference>
<dbReference type="Gene3D" id="1.20.140.10">
    <property type="entry name" value="Butyryl-CoA Dehydrogenase, subunit A, domain 3"/>
    <property type="match status" value="2"/>
</dbReference>
<protein>
    <submittedName>
        <fullName evidence="9">Acyl-CoA dehydrogenase</fullName>
    </submittedName>
</protein>
<evidence type="ECO:0000256" key="3">
    <source>
        <dbReference type="ARBA" id="ARBA00022630"/>
    </source>
</evidence>
<feature type="domain" description="Acyl-CoA oxidase/dehydrogenase middle" evidence="7">
    <location>
        <begin position="483"/>
        <end position="577"/>
    </location>
</feature>
<dbReference type="EMBL" id="CP041765">
    <property type="protein sequence ID" value="QDQ96127.1"/>
    <property type="molecule type" value="Genomic_DNA"/>
</dbReference>
<dbReference type="GO" id="GO:0005886">
    <property type="term" value="C:plasma membrane"/>
    <property type="evidence" value="ECO:0007669"/>
    <property type="project" value="TreeGrafter"/>
</dbReference>
<dbReference type="InterPro" id="IPR009075">
    <property type="entry name" value="AcylCo_DH/oxidase_C"/>
</dbReference>
<feature type="domain" description="Acyl-CoA dehydrogenase/oxidase N-terminal" evidence="8">
    <location>
        <begin position="405"/>
        <end position="479"/>
    </location>
</feature>
<accession>A0A516WZE6</accession>
<gene>
    <name evidence="9" type="ORF">FO059_00670</name>
</gene>
<dbReference type="RefSeq" id="WP_143905507.1">
    <property type="nucleotide sequence ID" value="NZ_CP041765.1"/>
</dbReference>
<dbReference type="Pfam" id="PF02770">
    <property type="entry name" value="Acyl-CoA_dh_M"/>
    <property type="match status" value="1"/>
</dbReference>
<dbReference type="Gene3D" id="1.10.540.10">
    <property type="entry name" value="Acyl-CoA dehydrogenase/oxidase, N-terminal domain"/>
    <property type="match status" value="2"/>
</dbReference>
<dbReference type="InterPro" id="IPR036250">
    <property type="entry name" value="AcylCo_DH-like_C"/>
</dbReference>
<dbReference type="InterPro" id="IPR037069">
    <property type="entry name" value="AcylCoA_DH/ox_N_sf"/>
</dbReference>
<dbReference type="InterPro" id="IPR013786">
    <property type="entry name" value="AcylCoA_DH/ox_N"/>
</dbReference>
<comment type="cofactor">
    <cofactor evidence="1">
        <name>FAD</name>
        <dbReference type="ChEBI" id="CHEBI:57692"/>
    </cofactor>
</comment>
<dbReference type="OrthoDB" id="2431337at2"/>